<dbReference type="Proteomes" id="UP000812440">
    <property type="component" value="Chromosome 2"/>
</dbReference>
<keyword evidence="3" id="KW-1185">Reference proteome</keyword>
<sequence length="115" mass="13055">MMANMLNLSPVCTDFVFILLCHCALWISHGMDCFKPLMSLFPEDKVYSLPRQAMLSCAQKKRHSLKYSRSAHKYLFPRGNDHCCQSGGKAPGSSVPHHFTGFHTPNSKMNKMFCQ</sequence>
<evidence type="ECO:0000313" key="3">
    <source>
        <dbReference type="Proteomes" id="UP000812440"/>
    </source>
</evidence>
<comment type="caution">
    <text evidence="2">The sequence shown here is derived from an EMBL/GenBank/DDBJ whole genome shotgun (WGS) entry which is preliminary data.</text>
</comment>
<feature type="signal peptide" evidence="1">
    <location>
        <begin position="1"/>
        <end position="30"/>
    </location>
</feature>
<dbReference type="EMBL" id="JAACNH010000002">
    <property type="protein sequence ID" value="KAG8452461.1"/>
    <property type="molecule type" value="Genomic_DNA"/>
</dbReference>
<name>A0A8T2KCZ0_9PIPI</name>
<evidence type="ECO:0000313" key="2">
    <source>
        <dbReference type="EMBL" id="KAG8452461.1"/>
    </source>
</evidence>
<proteinExistence type="predicted"/>
<feature type="chain" id="PRO_5035783948" description="Secreted protein" evidence="1">
    <location>
        <begin position="31"/>
        <end position="115"/>
    </location>
</feature>
<protein>
    <recommendedName>
        <fullName evidence="4">Secreted protein</fullName>
    </recommendedName>
</protein>
<reference evidence="2" key="1">
    <citation type="thesis" date="2020" institute="ProQuest LLC" country="789 East Eisenhower Parkway, Ann Arbor, MI, USA">
        <title>Comparative Genomics and Chromosome Evolution.</title>
        <authorList>
            <person name="Mudd A.B."/>
        </authorList>
    </citation>
    <scope>NUCLEOTIDE SEQUENCE</scope>
    <source>
        <strain evidence="2">Female2</strain>
        <tissue evidence="2">Blood</tissue>
    </source>
</reference>
<gene>
    <name evidence="2" type="ORF">GDO86_004302</name>
</gene>
<evidence type="ECO:0008006" key="4">
    <source>
        <dbReference type="Google" id="ProtNLM"/>
    </source>
</evidence>
<organism evidence="2 3">
    <name type="scientific">Hymenochirus boettgeri</name>
    <name type="common">Congo dwarf clawed frog</name>
    <dbReference type="NCBI Taxonomy" id="247094"/>
    <lineage>
        <taxon>Eukaryota</taxon>
        <taxon>Metazoa</taxon>
        <taxon>Chordata</taxon>
        <taxon>Craniata</taxon>
        <taxon>Vertebrata</taxon>
        <taxon>Euteleostomi</taxon>
        <taxon>Amphibia</taxon>
        <taxon>Batrachia</taxon>
        <taxon>Anura</taxon>
        <taxon>Pipoidea</taxon>
        <taxon>Pipidae</taxon>
        <taxon>Pipinae</taxon>
        <taxon>Hymenochirus</taxon>
    </lineage>
</organism>
<evidence type="ECO:0000256" key="1">
    <source>
        <dbReference type="SAM" id="SignalP"/>
    </source>
</evidence>
<accession>A0A8T2KCZ0</accession>
<dbReference type="AlphaFoldDB" id="A0A8T2KCZ0"/>
<keyword evidence="1" id="KW-0732">Signal</keyword>